<proteinExistence type="predicted"/>
<dbReference type="SUPFAM" id="SSF54593">
    <property type="entry name" value="Glyoxalase/Bleomycin resistance protein/Dihydroxybiphenyl dioxygenase"/>
    <property type="match status" value="1"/>
</dbReference>
<gene>
    <name evidence="1" type="ORF">DLJ46_07665</name>
</gene>
<dbReference type="OrthoDB" id="3618826at2"/>
<protein>
    <submittedName>
        <fullName evidence="1">Uncharacterized protein</fullName>
    </submittedName>
</protein>
<dbReference type="EMBL" id="QGSV01000114">
    <property type="protein sequence ID" value="PWU50199.1"/>
    <property type="molecule type" value="Genomic_DNA"/>
</dbReference>
<dbReference type="InterPro" id="IPR029068">
    <property type="entry name" value="Glyas_Bleomycin-R_OHBP_Dase"/>
</dbReference>
<dbReference type="Proteomes" id="UP000245683">
    <property type="component" value="Unassembled WGS sequence"/>
</dbReference>
<accession>A0A317KA71</accession>
<evidence type="ECO:0000313" key="2">
    <source>
        <dbReference type="Proteomes" id="UP000245683"/>
    </source>
</evidence>
<reference evidence="2" key="1">
    <citation type="submission" date="2018-05" db="EMBL/GenBank/DDBJ databases">
        <title>Micromonospora globispora sp. nov. and Micromonospora rugosa sp. nov., isolated from marine sediment.</title>
        <authorList>
            <person name="Carro L."/>
            <person name="Aysel V."/>
            <person name="Cetin D."/>
            <person name="Igual J.M."/>
            <person name="Klenk H.-P."/>
            <person name="Trujillo M.E."/>
            <person name="Sahin N."/>
        </authorList>
    </citation>
    <scope>NUCLEOTIDE SEQUENCE [LARGE SCALE GENOMIC DNA]</scope>
    <source>
        <strain evidence="2">S2904</strain>
    </source>
</reference>
<dbReference type="RefSeq" id="WP_109943963.1">
    <property type="nucleotide sequence ID" value="NZ_QGGF01000151.1"/>
</dbReference>
<keyword evidence="2" id="KW-1185">Reference proteome</keyword>
<evidence type="ECO:0000313" key="1">
    <source>
        <dbReference type="EMBL" id="PWU50199.1"/>
    </source>
</evidence>
<name>A0A317KA71_9ACTN</name>
<organism evidence="1 2">
    <name type="scientific">Micromonospora globispora</name>
    <dbReference type="NCBI Taxonomy" id="1450148"/>
    <lineage>
        <taxon>Bacteria</taxon>
        <taxon>Bacillati</taxon>
        <taxon>Actinomycetota</taxon>
        <taxon>Actinomycetes</taxon>
        <taxon>Micromonosporales</taxon>
        <taxon>Micromonosporaceae</taxon>
        <taxon>Micromonospora</taxon>
    </lineage>
</organism>
<sequence length="68" mass="7743">MGASGWSYTVPYQPDLNAALHELRERVFAEGRYYWAVGDYCRWTGRCAVLHDAAGNPTELHFWGYSGD</sequence>
<dbReference type="AlphaFoldDB" id="A0A317KA71"/>
<comment type="caution">
    <text evidence="1">The sequence shown here is derived from an EMBL/GenBank/DDBJ whole genome shotgun (WGS) entry which is preliminary data.</text>
</comment>